<protein>
    <recommendedName>
        <fullName evidence="4">DUF554 domain-containing protein</fullName>
    </recommendedName>
</protein>
<feature type="transmembrane region" description="Helical" evidence="1">
    <location>
        <begin position="35"/>
        <end position="52"/>
    </location>
</feature>
<feature type="transmembrane region" description="Helical" evidence="1">
    <location>
        <begin position="160"/>
        <end position="183"/>
    </location>
</feature>
<dbReference type="EMBL" id="AEQN01000026">
    <property type="protein sequence ID" value="EFV00894.1"/>
    <property type="molecule type" value="Genomic_DNA"/>
</dbReference>
<dbReference type="PANTHER" id="PTHR36111:SF2">
    <property type="entry name" value="INNER MEMBRANE PROTEIN"/>
    <property type="match status" value="1"/>
</dbReference>
<sequence length="242" mass="25488">MIGIAVNVLAVVIGGLIGSGLGSRIPEAFMEKIKLAFSVCAVGMGVASIVMMKNMPAVILSVVVGTVLGLIFGLDVLIRRGGTGLQRLAARVIPRPQKKDLSEEVFDMQLLTVIVLFCSSATGIYGSLNAGMTGNVAILLSKSVLDFFTAMIFATKLGPVISAVAIPQLAVFSLMFVLARLILPVTTPMMIADFKACGGILLIATGLCIAGIKEFPIANMLPAMVLVIPFSWAWTTYLMPLL</sequence>
<proteinExistence type="predicted"/>
<feature type="transmembrane region" description="Helical" evidence="1">
    <location>
        <begin position="6"/>
        <end position="23"/>
    </location>
</feature>
<keyword evidence="1" id="KW-1133">Transmembrane helix</keyword>
<dbReference type="STRING" id="887929.HMP0721_2059"/>
<organism evidence="2 3">
    <name type="scientific">Pseudoramibacter alactolyticus ATCC 23263</name>
    <dbReference type="NCBI Taxonomy" id="887929"/>
    <lineage>
        <taxon>Bacteria</taxon>
        <taxon>Bacillati</taxon>
        <taxon>Bacillota</taxon>
        <taxon>Clostridia</taxon>
        <taxon>Eubacteriales</taxon>
        <taxon>Eubacteriaceae</taxon>
        <taxon>Pseudoramibacter</taxon>
    </lineage>
</organism>
<reference evidence="2 3" key="1">
    <citation type="submission" date="2010-12" db="EMBL/GenBank/DDBJ databases">
        <authorList>
            <person name="Muzny D."/>
            <person name="Qin X."/>
            <person name="Deng J."/>
            <person name="Jiang H."/>
            <person name="Liu Y."/>
            <person name="Qu J."/>
            <person name="Song X.-Z."/>
            <person name="Zhang L."/>
            <person name="Thornton R."/>
            <person name="Coyle M."/>
            <person name="Francisco L."/>
            <person name="Jackson L."/>
            <person name="Javaid M."/>
            <person name="Korchina V."/>
            <person name="Kovar C."/>
            <person name="Mata R."/>
            <person name="Mathew T."/>
            <person name="Ngo R."/>
            <person name="Nguyen L."/>
            <person name="Nguyen N."/>
            <person name="Okwuonu G."/>
            <person name="Ongeri F."/>
            <person name="Pham C."/>
            <person name="Simmons D."/>
            <person name="Wilczek-Boney K."/>
            <person name="Hale W."/>
            <person name="Jakkamsetti A."/>
            <person name="Pham P."/>
            <person name="Ruth R."/>
            <person name="San Lucas F."/>
            <person name="Warren J."/>
            <person name="Zhang J."/>
            <person name="Zhao Z."/>
            <person name="Zhou C."/>
            <person name="Zhu D."/>
            <person name="Lee S."/>
            <person name="Bess C."/>
            <person name="Blankenburg K."/>
            <person name="Forbes L."/>
            <person name="Fu Q."/>
            <person name="Gubbala S."/>
            <person name="Hirani K."/>
            <person name="Jayaseelan J.C."/>
            <person name="Lara F."/>
            <person name="Munidasa M."/>
            <person name="Palculict T."/>
            <person name="Patil S."/>
            <person name="Pu L.-L."/>
            <person name="Saada N."/>
            <person name="Tang L."/>
            <person name="Weissenberger G."/>
            <person name="Zhu Y."/>
            <person name="Hemphill L."/>
            <person name="Shang Y."/>
            <person name="Youmans B."/>
            <person name="Ayvaz T."/>
            <person name="Ross M."/>
            <person name="Santibanez J."/>
            <person name="Aqrawi P."/>
            <person name="Gross S."/>
            <person name="Joshi V."/>
            <person name="Fowler G."/>
            <person name="Nazareth L."/>
            <person name="Reid J."/>
            <person name="Worley K."/>
            <person name="Petrosino J."/>
            <person name="Highlander S."/>
            <person name="Gibbs R."/>
        </authorList>
    </citation>
    <scope>NUCLEOTIDE SEQUENCE [LARGE SCALE GENOMIC DNA]</scope>
    <source>
        <strain evidence="2 3">ATCC 23263</strain>
    </source>
</reference>
<dbReference type="Pfam" id="PF04474">
    <property type="entry name" value="DUF554"/>
    <property type="match status" value="1"/>
</dbReference>
<dbReference type="HOGENOM" id="CLU_091659_2_0_9"/>
<dbReference type="AlphaFoldDB" id="E6MJ74"/>
<accession>E6MJ74</accession>
<keyword evidence="1" id="KW-0812">Transmembrane</keyword>
<dbReference type="Proteomes" id="UP000004754">
    <property type="component" value="Unassembled WGS sequence"/>
</dbReference>
<evidence type="ECO:0000313" key="2">
    <source>
        <dbReference type="EMBL" id="EFV00894.1"/>
    </source>
</evidence>
<dbReference type="InterPro" id="IPR007563">
    <property type="entry name" value="DUF554"/>
</dbReference>
<keyword evidence="3" id="KW-1185">Reference proteome</keyword>
<evidence type="ECO:0008006" key="4">
    <source>
        <dbReference type="Google" id="ProtNLM"/>
    </source>
</evidence>
<dbReference type="eggNOG" id="COG1811">
    <property type="taxonomic scope" value="Bacteria"/>
</dbReference>
<feature type="transmembrane region" description="Helical" evidence="1">
    <location>
        <begin position="189"/>
        <end position="210"/>
    </location>
</feature>
<dbReference type="RefSeq" id="WP_006599481.1">
    <property type="nucleotide sequence ID" value="NZ_GL622359.1"/>
</dbReference>
<dbReference type="OrthoDB" id="9797976at2"/>
<gene>
    <name evidence="2" type="ORF">HMP0721_2059</name>
</gene>
<feature type="transmembrane region" description="Helical" evidence="1">
    <location>
        <begin position="58"/>
        <end position="78"/>
    </location>
</feature>
<name>E6MJ74_9FIRM</name>
<evidence type="ECO:0000256" key="1">
    <source>
        <dbReference type="SAM" id="Phobius"/>
    </source>
</evidence>
<comment type="caution">
    <text evidence="2">The sequence shown here is derived from an EMBL/GenBank/DDBJ whole genome shotgun (WGS) entry which is preliminary data.</text>
</comment>
<evidence type="ECO:0000313" key="3">
    <source>
        <dbReference type="Proteomes" id="UP000004754"/>
    </source>
</evidence>
<keyword evidence="1" id="KW-0472">Membrane</keyword>
<dbReference type="PANTHER" id="PTHR36111">
    <property type="entry name" value="INNER MEMBRANE PROTEIN-RELATED"/>
    <property type="match status" value="1"/>
</dbReference>
<feature type="transmembrane region" description="Helical" evidence="1">
    <location>
        <begin position="217"/>
        <end position="239"/>
    </location>
</feature>